<dbReference type="InterPro" id="IPR000953">
    <property type="entry name" value="Chromo/chromo_shadow_dom"/>
</dbReference>
<dbReference type="InterPro" id="IPR027417">
    <property type="entry name" value="P-loop_NTPase"/>
</dbReference>
<dbReference type="Gene3D" id="2.40.50.40">
    <property type="match status" value="2"/>
</dbReference>
<comment type="caution">
    <text evidence="13">The sequence shown here is derived from an EMBL/GenBank/DDBJ whole genome shotgun (WGS) entry which is preliminary data.</text>
</comment>
<feature type="region of interest" description="Disordered" evidence="9">
    <location>
        <begin position="1089"/>
        <end position="1115"/>
    </location>
</feature>
<dbReference type="Pfam" id="PF00385">
    <property type="entry name" value="Chromo"/>
    <property type="match status" value="1"/>
</dbReference>
<dbReference type="FunFam" id="2.40.50.40:FF:000032">
    <property type="entry name" value="protein CHROMATIN REMODELING 5 isoform X2"/>
    <property type="match status" value="1"/>
</dbReference>
<dbReference type="EMBL" id="VOIH02000002">
    <property type="protein sequence ID" value="KAF3454292.1"/>
    <property type="molecule type" value="Genomic_DNA"/>
</dbReference>
<reference evidence="13" key="1">
    <citation type="submission" date="2020-03" db="EMBL/GenBank/DDBJ databases">
        <title>A high-quality chromosome-level genome assembly of a woody plant with both climbing and erect habits, Rhamnella rubrinervis.</title>
        <authorList>
            <person name="Lu Z."/>
            <person name="Yang Y."/>
            <person name="Zhu X."/>
            <person name="Sun Y."/>
        </authorList>
    </citation>
    <scope>NUCLEOTIDE SEQUENCE</scope>
    <source>
        <strain evidence="13">BYM</strain>
        <tissue evidence="13">Leaf</tissue>
    </source>
</reference>
<dbReference type="GO" id="GO:0005634">
    <property type="term" value="C:nucleus"/>
    <property type="evidence" value="ECO:0007669"/>
    <property type="project" value="UniProtKB-SubCell"/>
</dbReference>
<dbReference type="Proteomes" id="UP000796880">
    <property type="component" value="Unassembled WGS sequence"/>
</dbReference>
<dbReference type="PANTHER" id="PTHR45623">
    <property type="entry name" value="CHROMODOMAIN-HELICASE-DNA-BINDING PROTEIN 3-RELATED-RELATED"/>
    <property type="match status" value="1"/>
</dbReference>
<evidence type="ECO:0000256" key="4">
    <source>
        <dbReference type="ARBA" id="ARBA00022741"/>
    </source>
</evidence>
<dbReference type="Pfam" id="PF00176">
    <property type="entry name" value="SNF2-rel_dom"/>
    <property type="match status" value="1"/>
</dbReference>
<dbReference type="Gene3D" id="1.10.10.60">
    <property type="entry name" value="Homeodomain-like"/>
    <property type="match status" value="1"/>
</dbReference>
<evidence type="ECO:0008006" key="15">
    <source>
        <dbReference type="Google" id="ProtNLM"/>
    </source>
</evidence>
<keyword evidence="7" id="KW-0238">DNA-binding</keyword>
<dbReference type="PROSITE" id="PS51194">
    <property type="entry name" value="HELICASE_CTER"/>
    <property type="match status" value="1"/>
</dbReference>
<keyword evidence="4" id="KW-0547">Nucleotide-binding</keyword>
<evidence type="ECO:0000259" key="12">
    <source>
        <dbReference type="PROSITE" id="PS51194"/>
    </source>
</evidence>
<feature type="region of interest" description="Disordered" evidence="9">
    <location>
        <begin position="809"/>
        <end position="850"/>
    </location>
</feature>
<dbReference type="CDD" id="cd18793">
    <property type="entry name" value="SF2_C_SNF"/>
    <property type="match status" value="1"/>
</dbReference>
<evidence type="ECO:0000256" key="8">
    <source>
        <dbReference type="ARBA" id="ARBA00023242"/>
    </source>
</evidence>
<dbReference type="GO" id="GO:0003677">
    <property type="term" value="F:DNA binding"/>
    <property type="evidence" value="ECO:0007669"/>
    <property type="project" value="UniProtKB-KW"/>
</dbReference>
<dbReference type="PROSITE" id="PS51192">
    <property type="entry name" value="HELICASE_ATP_BIND_1"/>
    <property type="match status" value="1"/>
</dbReference>
<dbReference type="CDD" id="cd18659">
    <property type="entry name" value="CD2_tandem"/>
    <property type="match status" value="1"/>
</dbReference>
<evidence type="ECO:0000256" key="5">
    <source>
        <dbReference type="ARBA" id="ARBA00022801"/>
    </source>
</evidence>
<dbReference type="PROSITE" id="PS50013">
    <property type="entry name" value="CHROMO_2"/>
    <property type="match status" value="2"/>
</dbReference>
<dbReference type="SUPFAM" id="SSF54160">
    <property type="entry name" value="Chromo domain-like"/>
    <property type="match status" value="2"/>
</dbReference>
<dbReference type="InterPro" id="IPR049730">
    <property type="entry name" value="SNF2/RAD54-like_C"/>
</dbReference>
<evidence type="ECO:0000256" key="2">
    <source>
        <dbReference type="ARBA" id="ARBA00007025"/>
    </source>
</evidence>
<dbReference type="InterPro" id="IPR023780">
    <property type="entry name" value="Chromo_domain"/>
</dbReference>
<protein>
    <recommendedName>
        <fullName evidence="15">Protein CHROMATIN REMODELING 5</fullName>
    </recommendedName>
</protein>
<dbReference type="SUPFAM" id="SSF52540">
    <property type="entry name" value="P-loop containing nucleoside triphosphate hydrolases"/>
    <property type="match status" value="2"/>
</dbReference>
<comment type="similarity">
    <text evidence="2">Belongs to the SNF2/RAD54 helicase family.</text>
</comment>
<dbReference type="GO" id="GO:0000785">
    <property type="term" value="C:chromatin"/>
    <property type="evidence" value="ECO:0007669"/>
    <property type="project" value="TreeGrafter"/>
</dbReference>
<keyword evidence="3" id="KW-0677">Repeat</keyword>
<dbReference type="Pfam" id="PF00271">
    <property type="entry name" value="Helicase_C"/>
    <property type="match status" value="1"/>
</dbReference>
<feature type="domain" description="Helicase C-terminal" evidence="12">
    <location>
        <begin position="551"/>
        <end position="702"/>
    </location>
</feature>
<dbReference type="GO" id="GO:0140658">
    <property type="term" value="F:ATP-dependent chromatin remodeler activity"/>
    <property type="evidence" value="ECO:0007669"/>
    <property type="project" value="TreeGrafter"/>
</dbReference>
<dbReference type="GO" id="GO:0005524">
    <property type="term" value="F:ATP binding"/>
    <property type="evidence" value="ECO:0007669"/>
    <property type="project" value="UniProtKB-KW"/>
</dbReference>
<dbReference type="GO" id="GO:0042393">
    <property type="term" value="F:histone binding"/>
    <property type="evidence" value="ECO:0007669"/>
    <property type="project" value="TreeGrafter"/>
</dbReference>
<name>A0A8K0HK53_9ROSA</name>
<dbReference type="CDD" id="cd18660">
    <property type="entry name" value="CD1_tandem"/>
    <property type="match status" value="1"/>
</dbReference>
<feature type="domain" description="Chromo" evidence="10">
    <location>
        <begin position="179"/>
        <end position="243"/>
    </location>
</feature>
<dbReference type="SMART" id="SM01176">
    <property type="entry name" value="DUF4208"/>
    <property type="match status" value="1"/>
</dbReference>
<accession>A0A8K0HK53</accession>
<keyword evidence="8" id="KW-0539">Nucleus</keyword>
<evidence type="ECO:0000256" key="6">
    <source>
        <dbReference type="ARBA" id="ARBA00022840"/>
    </source>
</evidence>
<evidence type="ECO:0000313" key="13">
    <source>
        <dbReference type="EMBL" id="KAF3454292.1"/>
    </source>
</evidence>
<keyword evidence="14" id="KW-1185">Reference proteome</keyword>
<feature type="region of interest" description="Disordered" evidence="9">
    <location>
        <begin position="1235"/>
        <end position="1262"/>
    </location>
</feature>
<dbReference type="SMART" id="SM00487">
    <property type="entry name" value="DEXDc"/>
    <property type="match status" value="1"/>
</dbReference>
<dbReference type="FunFam" id="3.40.50.300:FF:000130">
    <property type="entry name" value="Chromodomain-helicase-DNA-binding protein 2 isoform 1"/>
    <property type="match status" value="1"/>
</dbReference>
<dbReference type="PANTHER" id="PTHR45623:SF14">
    <property type="entry name" value="CHROMODOMAIN-HELICASE-DNA-BINDING PROTEIN 1"/>
    <property type="match status" value="1"/>
</dbReference>
<proteinExistence type="inferred from homology"/>
<sequence>MVGVVHQLLVDEIVRCSTSSRSVRKVSYVESEESEEVEETKKKSQKEEIEEEDGDYIEKVLWHQPKGMADDALRNNRSTEPVLLSHLFDSEPDWNEMEFLIKWKGQSHLHCQWKSFSELQNLSGFKKVATHYGLFKASWLDFKIILQPNSTCLLSSGSFWIEVNDVSKEMDLDLIKQNSQVERIIADRISKDSSGDVIPEYLVKWQGLSYAEATWEKDVDIAFAQDAIDEYKAREAEMAVQGKMVDPKQKEQSLRKLDEQPEWLRGGKLRDYQLEGLNFLVNSWRNDTNVILADEMGLGKTVQSVSMLGFLQNAQQVHGPFLIVVPLSTLSNWAKEIRKWLPDMNVIVYVGTRASREIKWNYLMVDEAHRLKNSEAQLYTTLSEFSTKNKLLITGTPLQNSVEELWALLHFLDSDKFKSKDDFVHNYKNLSSFNENELANLHMELRPHILRRVIKDVEKSLPPKIERILRVEMSPLQKQYYKWILERNFHDLNKGVRGNQVSLLNIVVELKKCCNHPFLFESADHGYGGNSSTNDSSKMERIVLSSGKLVILDKLLVRLHETKHRVLIFSQMVRMLDLLAEYMSLRGFQFQRLDGSTKAELRQQAMDHFNAPGSDDFCFLLSTRAGGLGINLATADTVIIFDSDWNPQNDLQAMSRAHRIGQQEVVNIYRFVTSKSVEEDILERAKKKMVLDHLVIQKLNAEGRLEKKETKKGSYFDKNELSAILRFGAEELFKEEKNDEESKKRLLSMDIDEILERAEKVEEKEAEGEQGHELLSAFKVANFGSAEDDGSFWSRWIKPDAVAEAEEALAPRAARNTKSYAEASQPERSSKRKKKEPEPQERVHKRRKADYSVPSVPMIEGASAQVRRWSCGNLSKRDALRFSRAVLKFGNPSQISLIAEEVGGAVGAAPEDAQIELFDALIDGCREAVEVGNQDQKGPMLDFFGVLVKAVDLLTRVEELQLLAKRISRYEDPIAQFRVLMYLKPSNWSKGCGWNQIDDARLLLGIHYHGFSNWEKIRLDDRLGLTKKIAPVELQHHETFLPRAPNLRDRANALLEMELAALGGKNAGAKVGRKASKKKENLPNVAVTQGRAKKGKAGPSMVASQMNKDRTPKPQRVEPLVKEEGEMSDDEEVYEKFKEEKWMEWCADVMIDEIKTLKRLQRLQSISANLPKEKVLSKIRNYLQLLGRRIDQIVSEHEAELYKQDRMTMRLWNYVSTFSNLSGERLHQIYSKLKQERDEEAGPSHTNGSASGLFGRDGDSNHFTPLSRNIERQRGYRNMTTFQGSEPFQKGHDTAKFEAWKRRRRAEGDNHFPVQALPQRPMSNGIRLSDPNSLGILGAAPFESRHIGNERPFKMRQSGLPPRQGFSSGIK</sequence>
<dbReference type="InterPro" id="IPR056302">
    <property type="entry name" value="CHD1-2/Hrp3_HTH"/>
</dbReference>
<dbReference type="InterPro" id="IPR016197">
    <property type="entry name" value="Chromo-like_dom_sf"/>
</dbReference>
<dbReference type="Pfam" id="PF23588">
    <property type="entry name" value="HTH_CHD1_Hrp3"/>
    <property type="match status" value="1"/>
</dbReference>
<evidence type="ECO:0000256" key="3">
    <source>
        <dbReference type="ARBA" id="ARBA00022737"/>
    </source>
</evidence>
<dbReference type="Gene3D" id="3.40.50.300">
    <property type="entry name" value="P-loop containing nucleotide triphosphate hydrolases"/>
    <property type="match status" value="1"/>
</dbReference>
<comment type="subcellular location">
    <subcellularLocation>
        <location evidence="1">Nucleus</location>
    </subcellularLocation>
</comment>
<keyword evidence="6" id="KW-0067">ATP-binding</keyword>
<dbReference type="OrthoDB" id="5857104at2759"/>
<organism evidence="13 14">
    <name type="scientific">Rhamnella rubrinervis</name>
    <dbReference type="NCBI Taxonomy" id="2594499"/>
    <lineage>
        <taxon>Eukaryota</taxon>
        <taxon>Viridiplantae</taxon>
        <taxon>Streptophyta</taxon>
        <taxon>Embryophyta</taxon>
        <taxon>Tracheophyta</taxon>
        <taxon>Spermatophyta</taxon>
        <taxon>Magnoliopsida</taxon>
        <taxon>eudicotyledons</taxon>
        <taxon>Gunneridae</taxon>
        <taxon>Pentapetalae</taxon>
        <taxon>rosids</taxon>
        <taxon>fabids</taxon>
        <taxon>Rosales</taxon>
        <taxon>Rhamnaceae</taxon>
        <taxon>rhamnoid group</taxon>
        <taxon>Rhamneae</taxon>
        <taxon>Rhamnella</taxon>
    </lineage>
</organism>
<feature type="domain" description="Chromo" evidence="10">
    <location>
        <begin position="55"/>
        <end position="132"/>
    </location>
</feature>
<dbReference type="Gene3D" id="3.40.50.10810">
    <property type="entry name" value="Tandem AAA-ATPase domain"/>
    <property type="match status" value="2"/>
</dbReference>
<evidence type="ECO:0000259" key="10">
    <source>
        <dbReference type="PROSITE" id="PS50013"/>
    </source>
</evidence>
<dbReference type="SMART" id="SM00298">
    <property type="entry name" value="CHROMO"/>
    <property type="match status" value="2"/>
</dbReference>
<evidence type="ECO:0000256" key="1">
    <source>
        <dbReference type="ARBA" id="ARBA00004123"/>
    </source>
</evidence>
<evidence type="ECO:0000256" key="9">
    <source>
        <dbReference type="SAM" id="MobiDB-lite"/>
    </source>
</evidence>
<dbReference type="InterPro" id="IPR001650">
    <property type="entry name" value="Helicase_C-like"/>
</dbReference>
<dbReference type="InterPro" id="IPR000330">
    <property type="entry name" value="SNF2_N"/>
</dbReference>
<evidence type="ECO:0000313" key="14">
    <source>
        <dbReference type="Proteomes" id="UP000796880"/>
    </source>
</evidence>
<gene>
    <name evidence="13" type="ORF">FNV43_RR04739</name>
</gene>
<dbReference type="InterPro" id="IPR014001">
    <property type="entry name" value="Helicase_ATP-bd"/>
</dbReference>
<keyword evidence="5" id="KW-0378">Hydrolase</keyword>
<evidence type="ECO:0000256" key="7">
    <source>
        <dbReference type="ARBA" id="ARBA00023125"/>
    </source>
</evidence>
<dbReference type="GO" id="GO:0003682">
    <property type="term" value="F:chromatin binding"/>
    <property type="evidence" value="ECO:0007669"/>
    <property type="project" value="TreeGrafter"/>
</dbReference>
<dbReference type="InterPro" id="IPR025260">
    <property type="entry name" value="CHD1-like_C"/>
</dbReference>
<feature type="region of interest" description="Disordered" evidence="9">
    <location>
        <begin position="1348"/>
        <end position="1371"/>
    </location>
</feature>
<dbReference type="InterPro" id="IPR038718">
    <property type="entry name" value="SNF2-like_sf"/>
</dbReference>
<dbReference type="GO" id="GO:0034728">
    <property type="term" value="P:nucleosome organization"/>
    <property type="evidence" value="ECO:0007669"/>
    <property type="project" value="TreeGrafter"/>
</dbReference>
<dbReference type="GO" id="GO:0016887">
    <property type="term" value="F:ATP hydrolysis activity"/>
    <property type="evidence" value="ECO:0007669"/>
    <property type="project" value="TreeGrafter"/>
</dbReference>
<dbReference type="SMART" id="SM00490">
    <property type="entry name" value="HELICc"/>
    <property type="match status" value="1"/>
</dbReference>
<dbReference type="Pfam" id="PF13907">
    <property type="entry name" value="CHD1-like_C"/>
    <property type="match status" value="1"/>
</dbReference>
<evidence type="ECO:0000259" key="11">
    <source>
        <dbReference type="PROSITE" id="PS51192"/>
    </source>
</evidence>
<feature type="domain" description="Helicase ATP-binding" evidence="11">
    <location>
        <begin position="281"/>
        <end position="415"/>
    </location>
</feature>